<evidence type="ECO:0000256" key="4">
    <source>
        <dbReference type="ARBA" id="ARBA00022989"/>
    </source>
</evidence>
<dbReference type="InterPro" id="IPR006527">
    <property type="entry name" value="F-box-assoc_dom_typ1"/>
</dbReference>
<evidence type="ECO:0000256" key="3">
    <source>
        <dbReference type="ARBA" id="ARBA00022692"/>
    </source>
</evidence>
<dbReference type="AlphaFoldDB" id="A0ABD3CPK9"/>
<accession>A0ABD3CPK9</accession>
<comment type="domain">
    <text evidence="6">The DHHC domain is required for palmitoyltransferase activity.</text>
</comment>
<dbReference type="PANTHER" id="PTHR31672:SF13">
    <property type="entry name" value="F-BOX PROTEIN CPR30-LIKE"/>
    <property type="match status" value="1"/>
</dbReference>
<comment type="subcellular location">
    <subcellularLocation>
        <location evidence="1">Endomembrane system</location>
        <topology evidence="1">Multi-pass membrane protein</topology>
    </subcellularLocation>
</comment>
<keyword evidence="6" id="KW-0808">Transferase</keyword>
<dbReference type="CDD" id="cd22157">
    <property type="entry name" value="F-box_AtFBW1-like"/>
    <property type="match status" value="1"/>
</dbReference>
<dbReference type="Pfam" id="PF01529">
    <property type="entry name" value="DHHC"/>
    <property type="match status" value="1"/>
</dbReference>
<name>A0ABD3CPK9_9LAMI</name>
<comment type="catalytic activity">
    <reaction evidence="6">
        <text>L-cysteinyl-[protein] + hexadecanoyl-CoA = S-hexadecanoyl-L-cysteinyl-[protein] + CoA</text>
        <dbReference type="Rhea" id="RHEA:36683"/>
        <dbReference type="Rhea" id="RHEA-COMP:10131"/>
        <dbReference type="Rhea" id="RHEA-COMP:11032"/>
        <dbReference type="ChEBI" id="CHEBI:29950"/>
        <dbReference type="ChEBI" id="CHEBI:57287"/>
        <dbReference type="ChEBI" id="CHEBI:57379"/>
        <dbReference type="ChEBI" id="CHEBI:74151"/>
        <dbReference type="EC" id="2.3.1.225"/>
    </reaction>
</comment>
<keyword evidence="6" id="KW-0012">Acyltransferase</keyword>
<dbReference type="GO" id="GO:0019706">
    <property type="term" value="F:protein-cysteine S-palmitoyltransferase activity"/>
    <property type="evidence" value="ECO:0007669"/>
    <property type="project" value="UniProtKB-EC"/>
</dbReference>
<sequence>MSYLFVLKISPSEHNMHVGSLLRIDPTLFLVQMHDPERRQYVCMVNLPWDVTTEILSRLPVKSLMRFKCVSISFHDLISNDPIFIKNHLYHHRRRQSSMKILVSECTVPGESLSSCSISSITPGDDTTHELELPFGDGSSDFSYGCIIHNSCDGLFCIELYTYTCDDVMIWNPSTRQSKKLPACQLPHKEGSPCVGRVRYSLAHDSRSGRYKLLGLCGDLDRFRPCLYSSEMEKWRYVDNLSFDHVRGYCRYERDPTIVNGAFHWLASPNVPFRKASVVVSLDVSNETYGTLELPQALKDSTKYGKILCALKGKLCVLCASKSEHDRELWVMNEYGVADSMTRMFSISCVELPEDFYRPLYMLEDDTFVIYKIRLKGGPTSFCKDGRYLCDTSAVEKTTCMWFLLRIDLIRKRVRWAPGLPDLERQQLKFFLEGRFVLCPDVRSLALTILLIGVPVVVFCAFVARKLVDDFADHWGISIIVIAIVFTLYDLIILLLTSGRDPGIIPRNAHPPEPEGYDGNAEGGQTPQLRLPRIKEVEVNGTTVKIKYCDTCMLYRPLRCSHCSICNNCVERFDHHCPWVGQCIGLFDSPVALQPSISISSTTYGNFRYRYDRVTNPYNKGLVDNFKEIFYGSTAPSKNEFRAMVPKEPPLPARSATGGLVSPNMGKGVDDIEMGRKAV</sequence>
<dbReference type="InterPro" id="IPR036047">
    <property type="entry name" value="F-box-like_dom_sf"/>
</dbReference>
<evidence type="ECO:0000259" key="8">
    <source>
        <dbReference type="PROSITE" id="PS50181"/>
    </source>
</evidence>
<dbReference type="PANTHER" id="PTHR31672">
    <property type="entry name" value="BNACNNG10540D PROTEIN"/>
    <property type="match status" value="1"/>
</dbReference>
<proteinExistence type="inferred from homology"/>
<dbReference type="PROSITE" id="PS50216">
    <property type="entry name" value="DHHC"/>
    <property type="match status" value="1"/>
</dbReference>
<dbReference type="PROSITE" id="PS50181">
    <property type="entry name" value="FBOX"/>
    <property type="match status" value="1"/>
</dbReference>
<dbReference type="Pfam" id="PF07734">
    <property type="entry name" value="FBA_1"/>
    <property type="match status" value="1"/>
</dbReference>
<evidence type="ECO:0000256" key="2">
    <source>
        <dbReference type="ARBA" id="ARBA00008574"/>
    </source>
</evidence>
<gene>
    <name evidence="9" type="ORF">CASFOL_023835</name>
</gene>
<keyword evidence="3 6" id="KW-0812">Transmembrane</keyword>
<dbReference type="EMBL" id="JAVIJP010000032">
    <property type="protein sequence ID" value="KAL3630851.1"/>
    <property type="molecule type" value="Genomic_DNA"/>
</dbReference>
<dbReference type="InterPro" id="IPR050796">
    <property type="entry name" value="SCF_F-box_component"/>
</dbReference>
<dbReference type="NCBIfam" id="TIGR01640">
    <property type="entry name" value="F_box_assoc_1"/>
    <property type="match status" value="1"/>
</dbReference>
<comment type="similarity">
    <text evidence="2 6">Belongs to the DHHC palmitoyltransferase family.</text>
</comment>
<keyword evidence="5 6" id="KW-0472">Membrane</keyword>
<keyword evidence="10" id="KW-1185">Reference proteome</keyword>
<feature type="transmembrane region" description="Helical" evidence="6">
    <location>
        <begin position="476"/>
        <end position="497"/>
    </location>
</feature>
<dbReference type="SMART" id="SM00256">
    <property type="entry name" value="FBOX"/>
    <property type="match status" value="1"/>
</dbReference>
<protein>
    <recommendedName>
        <fullName evidence="6">S-acyltransferase</fullName>
        <ecNumber evidence="6">2.3.1.225</ecNumber>
    </recommendedName>
    <alternativeName>
        <fullName evidence="6">Palmitoyltransferase</fullName>
    </alternativeName>
</protein>
<keyword evidence="4 6" id="KW-1133">Transmembrane helix</keyword>
<feature type="transmembrane region" description="Helical" evidence="6">
    <location>
        <begin position="445"/>
        <end position="464"/>
    </location>
</feature>
<dbReference type="InterPro" id="IPR017451">
    <property type="entry name" value="F-box-assoc_interact_dom"/>
</dbReference>
<evidence type="ECO:0000313" key="10">
    <source>
        <dbReference type="Proteomes" id="UP001632038"/>
    </source>
</evidence>
<comment type="caution">
    <text evidence="9">The sequence shown here is derived from an EMBL/GenBank/DDBJ whole genome shotgun (WGS) entry which is preliminary data.</text>
</comment>
<dbReference type="InterPro" id="IPR001810">
    <property type="entry name" value="F-box_dom"/>
</dbReference>
<dbReference type="Pfam" id="PF00646">
    <property type="entry name" value="F-box"/>
    <property type="match status" value="1"/>
</dbReference>
<evidence type="ECO:0000256" key="1">
    <source>
        <dbReference type="ARBA" id="ARBA00004127"/>
    </source>
</evidence>
<feature type="region of interest" description="Disordered" evidence="7">
    <location>
        <begin position="507"/>
        <end position="527"/>
    </location>
</feature>
<dbReference type="EC" id="2.3.1.225" evidence="6"/>
<dbReference type="InterPro" id="IPR001594">
    <property type="entry name" value="Palmitoyltrfase_DHHC"/>
</dbReference>
<feature type="domain" description="F-box" evidence="8">
    <location>
        <begin position="41"/>
        <end position="87"/>
    </location>
</feature>
<dbReference type="Proteomes" id="UP001632038">
    <property type="component" value="Unassembled WGS sequence"/>
</dbReference>
<evidence type="ECO:0000313" key="9">
    <source>
        <dbReference type="EMBL" id="KAL3630851.1"/>
    </source>
</evidence>
<evidence type="ECO:0000256" key="5">
    <source>
        <dbReference type="ARBA" id="ARBA00023136"/>
    </source>
</evidence>
<organism evidence="9 10">
    <name type="scientific">Castilleja foliolosa</name>
    <dbReference type="NCBI Taxonomy" id="1961234"/>
    <lineage>
        <taxon>Eukaryota</taxon>
        <taxon>Viridiplantae</taxon>
        <taxon>Streptophyta</taxon>
        <taxon>Embryophyta</taxon>
        <taxon>Tracheophyta</taxon>
        <taxon>Spermatophyta</taxon>
        <taxon>Magnoliopsida</taxon>
        <taxon>eudicotyledons</taxon>
        <taxon>Gunneridae</taxon>
        <taxon>Pentapetalae</taxon>
        <taxon>asterids</taxon>
        <taxon>lamiids</taxon>
        <taxon>Lamiales</taxon>
        <taxon>Orobanchaceae</taxon>
        <taxon>Pedicularideae</taxon>
        <taxon>Castillejinae</taxon>
        <taxon>Castilleja</taxon>
    </lineage>
</organism>
<dbReference type="GO" id="GO:0012505">
    <property type="term" value="C:endomembrane system"/>
    <property type="evidence" value="ECO:0007669"/>
    <property type="project" value="UniProtKB-SubCell"/>
</dbReference>
<dbReference type="SUPFAM" id="SSF81383">
    <property type="entry name" value="F-box domain"/>
    <property type="match status" value="1"/>
</dbReference>
<dbReference type="Gene3D" id="1.20.1280.50">
    <property type="match status" value="1"/>
</dbReference>
<evidence type="ECO:0000256" key="7">
    <source>
        <dbReference type="SAM" id="MobiDB-lite"/>
    </source>
</evidence>
<evidence type="ECO:0000256" key="6">
    <source>
        <dbReference type="RuleBase" id="RU079119"/>
    </source>
</evidence>
<reference evidence="10" key="1">
    <citation type="journal article" date="2024" name="IScience">
        <title>Strigolactones Initiate the Formation of Haustorium-like Structures in Castilleja.</title>
        <authorList>
            <person name="Buerger M."/>
            <person name="Peterson D."/>
            <person name="Chory J."/>
        </authorList>
    </citation>
    <scope>NUCLEOTIDE SEQUENCE [LARGE SCALE GENOMIC DNA]</scope>
</reference>